<sequence>MGSSASKTARETVRKFPSRAPGSIPPAATRPAARPTPATPRPSSAPDAGPVLQPRPQASYTKDDAIRADSMDPEQSEFISPDFADRLRKMGVVQPNPTFSPSSIASPVPDASGVKQSLPKSRFPSVPNNATLGVLEARHRLETQAKQELANTGKSTDKGREFLDIATVKQILVLRQSGRSSADIEQRLRLKPGTAARLGPEGIVSPAS</sequence>
<feature type="compositionally biased region" description="Basic and acidic residues" evidence="1">
    <location>
        <begin position="61"/>
        <end position="70"/>
    </location>
</feature>
<feature type="region of interest" description="Disordered" evidence="1">
    <location>
        <begin position="94"/>
        <end position="128"/>
    </location>
</feature>
<protein>
    <recommendedName>
        <fullName evidence="2">Helix-turn-helix domain-containing protein</fullName>
    </recommendedName>
</protein>
<feature type="region of interest" description="Disordered" evidence="1">
    <location>
        <begin position="178"/>
        <end position="208"/>
    </location>
</feature>
<dbReference type="Proteomes" id="UP001302812">
    <property type="component" value="Unassembled WGS sequence"/>
</dbReference>
<feature type="domain" description="Helix-turn-helix" evidence="2">
    <location>
        <begin position="162"/>
        <end position="206"/>
    </location>
</feature>
<keyword evidence="4" id="KW-1185">Reference proteome</keyword>
<evidence type="ECO:0000313" key="4">
    <source>
        <dbReference type="Proteomes" id="UP001302812"/>
    </source>
</evidence>
<gene>
    <name evidence="3" type="ORF">N656DRAFT_272499</name>
</gene>
<dbReference type="EMBL" id="MU853333">
    <property type="protein sequence ID" value="KAK4116762.1"/>
    <property type="molecule type" value="Genomic_DNA"/>
</dbReference>
<evidence type="ECO:0000256" key="1">
    <source>
        <dbReference type="SAM" id="MobiDB-lite"/>
    </source>
</evidence>
<evidence type="ECO:0000259" key="2">
    <source>
        <dbReference type="Pfam" id="PF22943"/>
    </source>
</evidence>
<accession>A0AAN6TLL8</accession>
<evidence type="ECO:0000313" key="3">
    <source>
        <dbReference type="EMBL" id="KAK4116762.1"/>
    </source>
</evidence>
<reference evidence="3" key="2">
    <citation type="submission" date="2023-05" db="EMBL/GenBank/DDBJ databases">
        <authorList>
            <consortium name="Lawrence Berkeley National Laboratory"/>
            <person name="Steindorff A."/>
            <person name="Hensen N."/>
            <person name="Bonometti L."/>
            <person name="Westerberg I."/>
            <person name="Brannstrom I.O."/>
            <person name="Guillou S."/>
            <person name="Cros-Aarteil S."/>
            <person name="Calhoun S."/>
            <person name="Haridas S."/>
            <person name="Kuo A."/>
            <person name="Mondo S."/>
            <person name="Pangilinan J."/>
            <person name="Riley R."/>
            <person name="Labutti K."/>
            <person name="Andreopoulos B."/>
            <person name="Lipzen A."/>
            <person name="Chen C."/>
            <person name="Yanf M."/>
            <person name="Daum C."/>
            <person name="Ng V."/>
            <person name="Clum A."/>
            <person name="Ohm R."/>
            <person name="Martin F."/>
            <person name="Silar P."/>
            <person name="Natvig D."/>
            <person name="Lalanne C."/>
            <person name="Gautier V."/>
            <person name="Ament-Velasquez S.L."/>
            <person name="Kruys A."/>
            <person name="Hutchinson M.I."/>
            <person name="Powell A.J."/>
            <person name="Barry K."/>
            <person name="Miller A.N."/>
            <person name="Grigoriev I.V."/>
            <person name="Debuchy R."/>
            <person name="Gladieux P."/>
            <person name="Thoren M.H."/>
            <person name="Johannesson H."/>
        </authorList>
    </citation>
    <scope>NUCLEOTIDE SEQUENCE</scope>
    <source>
        <strain evidence="3">CBS 508.74</strain>
    </source>
</reference>
<dbReference type="GeneID" id="89933200"/>
<comment type="caution">
    <text evidence="3">The sequence shown here is derived from an EMBL/GenBank/DDBJ whole genome shotgun (WGS) entry which is preliminary data.</text>
</comment>
<reference evidence="3" key="1">
    <citation type="journal article" date="2023" name="Mol. Phylogenet. Evol.">
        <title>Genome-scale phylogeny and comparative genomics of the fungal order Sordariales.</title>
        <authorList>
            <person name="Hensen N."/>
            <person name="Bonometti L."/>
            <person name="Westerberg I."/>
            <person name="Brannstrom I.O."/>
            <person name="Guillou S."/>
            <person name="Cros-Aarteil S."/>
            <person name="Calhoun S."/>
            <person name="Haridas S."/>
            <person name="Kuo A."/>
            <person name="Mondo S."/>
            <person name="Pangilinan J."/>
            <person name="Riley R."/>
            <person name="LaButti K."/>
            <person name="Andreopoulos B."/>
            <person name="Lipzen A."/>
            <person name="Chen C."/>
            <person name="Yan M."/>
            <person name="Daum C."/>
            <person name="Ng V."/>
            <person name="Clum A."/>
            <person name="Steindorff A."/>
            <person name="Ohm R.A."/>
            <person name="Martin F."/>
            <person name="Silar P."/>
            <person name="Natvig D.O."/>
            <person name="Lalanne C."/>
            <person name="Gautier V."/>
            <person name="Ament-Velasquez S.L."/>
            <person name="Kruys A."/>
            <person name="Hutchinson M.I."/>
            <person name="Powell A.J."/>
            <person name="Barry K."/>
            <person name="Miller A.N."/>
            <person name="Grigoriev I.V."/>
            <person name="Debuchy R."/>
            <person name="Gladieux P."/>
            <person name="Hiltunen Thoren M."/>
            <person name="Johannesson H."/>
        </authorList>
    </citation>
    <scope>NUCLEOTIDE SEQUENCE</scope>
    <source>
        <strain evidence="3">CBS 508.74</strain>
    </source>
</reference>
<feature type="compositionally biased region" description="Low complexity" evidence="1">
    <location>
        <begin position="25"/>
        <end position="46"/>
    </location>
</feature>
<dbReference type="RefSeq" id="XP_064674332.1">
    <property type="nucleotide sequence ID" value="XM_064809077.1"/>
</dbReference>
<dbReference type="AlphaFoldDB" id="A0AAN6TLL8"/>
<proteinExistence type="predicted"/>
<feature type="region of interest" description="Disordered" evidence="1">
    <location>
        <begin position="1"/>
        <end position="78"/>
    </location>
</feature>
<organism evidence="3 4">
    <name type="scientific">Canariomyces notabilis</name>
    <dbReference type="NCBI Taxonomy" id="2074819"/>
    <lineage>
        <taxon>Eukaryota</taxon>
        <taxon>Fungi</taxon>
        <taxon>Dikarya</taxon>
        <taxon>Ascomycota</taxon>
        <taxon>Pezizomycotina</taxon>
        <taxon>Sordariomycetes</taxon>
        <taxon>Sordariomycetidae</taxon>
        <taxon>Sordariales</taxon>
        <taxon>Chaetomiaceae</taxon>
        <taxon>Canariomyces</taxon>
    </lineage>
</organism>
<dbReference type="Pfam" id="PF22943">
    <property type="entry name" value="HTH_68"/>
    <property type="match status" value="1"/>
</dbReference>
<dbReference type="InterPro" id="IPR054448">
    <property type="entry name" value="HTH_put_ascomycetes"/>
</dbReference>
<feature type="compositionally biased region" description="Polar residues" evidence="1">
    <location>
        <begin position="95"/>
        <end position="105"/>
    </location>
</feature>
<name>A0AAN6TLL8_9PEZI</name>